<evidence type="ECO:0000313" key="2">
    <source>
        <dbReference type="EMBL" id="CAB9497725.1"/>
    </source>
</evidence>
<dbReference type="GO" id="GO:0005524">
    <property type="term" value="F:ATP binding"/>
    <property type="evidence" value="ECO:0007669"/>
    <property type="project" value="InterPro"/>
</dbReference>
<dbReference type="PANTHER" id="PTHR44167">
    <property type="entry name" value="OVARIAN-SPECIFIC SERINE/THREONINE-PROTEIN KINASE LOK-RELATED"/>
    <property type="match status" value="1"/>
</dbReference>
<dbReference type="Proteomes" id="UP001153069">
    <property type="component" value="Unassembled WGS sequence"/>
</dbReference>
<sequence>MMPNNAVHYPHVHYQQEELKHPQQSYNYRAIHEKVENVARSSAFLSRSPQVDNIPCFDRCEIEVGHHLLGQGAFSQVFPVTRVALNPDNNHSSQSAARRCLAEQIAGQGRSQYALKHLRGDLVGVKDDFESAAIDLCIEVKFLTRLNHPNIIKCRGLARGWTSAFGERHDGFFIIMDRVEPLDHRIHRWRDRLYRYPECRQVSISRRINYASQVADAISYLHDQRIIFRDLKPSNIGFRADDIEANGSVDKLEVRNNYGSHWLSRECPPIAVIAVGGSAGSTSNCGSCKPGDHLTVLVWRSESQLRCDFNTPSHDKAVDSGLLAWLG</sequence>
<reference evidence="2" key="1">
    <citation type="submission" date="2020-06" db="EMBL/GenBank/DDBJ databases">
        <authorList>
            <consortium name="Plant Systems Biology data submission"/>
        </authorList>
    </citation>
    <scope>NUCLEOTIDE SEQUENCE</scope>
    <source>
        <strain evidence="2">D6</strain>
    </source>
</reference>
<dbReference type="EMBL" id="CAICTM010000025">
    <property type="protein sequence ID" value="CAB9497725.1"/>
    <property type="molecule type" value="Genomic_DNA"/>
</dbReference>
<comment type="caution">
    <text evidence="2">The sequence shown here is derived from an EMBL/GenBank/DDBJ whole genome shotgun (WGS) entry which is preliminary data.</text>
</comment>
<feature type="domain" description="Protein kinase" evidence="1">
    <location>
        <begin position="63"/>
        <end position="327"/>
    </location>
</feature>
<proteinExistence type="predicted"/>
<name>A0A9N8H3D9_9STRA</name>
<keyword evidence="3" id="KW-1185">Reference proteome</keyword>
<dbReference type="PANTHER" id="PTHR44167:SF24">
    <property type="entry name" value="SERINE_THREONINE-PROTEIN KINASE CHK2"/>
    <property type="match status" value="1"/>
</dbReference>
<dbReference type="InterPro" id="IPR011009">
    <property type="entry name" value="Kinase-like_dom_sf"/>
</dbReference>
<dbReference type="GO" id="GO:0004674">
    <property type="term" value="F:protein serine/threonine kinase activity"/>
    <property type="evidence" value="ECO:0007669"/>
    <property type="project" value="TreeGrafter"/>
</dbReference>
<dbReference type="SUPFAM" id="SSF56112">
    <property type="entry name" value="Protein kinase-like (PK-like)"/>
    <property type="match status" value="1"/>
</dbReference>
<dbReference type="InterPro" id="IPR000719">
    <property type="entry name" value="Prot_kinase_dom"/>
</dbReference>
<dbReference type="GO" id="GO:0044773">
    <property type="term" value="P:mitotic DNA damage checkpoint signaling"/>
    <property type="evidence" value="ECO:0007669"/>
    <property type="project" value="TreeGrafter"/>
</dbReference>
<dbReference type="AlphaFoldDB" id="A0A9N8H3D9"/>
<accession>A0A9N8H3D9</accession>
<evidence type="ECO:0000259" key="1">
    <source>
        <dbReference type="PROSITE" id="PS50011"/>
    </source>
</evidence>
<dbReference type="GO" id="GO:0005634">
    <property type="term" value="C:nucleus"/>
    <property type="evidence" value="ECO:0007669"/>
    <property type="project" value="TreeGrafter"/>
</dbReference>
<dbReference type="SMART" id="SM00220">
    <property type="entry name" value="S_TKc"/>
    <property type="match status" value="1"/>
</dbReference>
<dbReference type="OrthoDB" id="10261027at2759"/>
<gene>
    <name evidence="2" type="ORF">SEMRO_25_G016690.1</name>
</gene>
<dbReference type="GO" id="GO:0005737">
    <property type="term" value="C:cytoplasm"/>
    <property type="evidence" value="ECO:0007669"/>
    <property type="project" value="TreeGrafter"/>
</dbReference>
<evidence type="ECO:0000313" key="3">
    <source>
        <dbReference type="Proteomes" id="UP001153069"/>
    </source>
</evidence>
<dbReference type="PROSITE" id="PS50011">
    <property type="entry name" value="PROTEIN_KINASE_DOM"/>
    <property type="match status" value="1"/>
</dbReference>
<dbReference type="Gene3D" id="1.10.510.10">
    <property type="entry name" value="Transferase(Phosphotransferase) domain 1"/>
    <property type="match status" value="1"/>
</dbReference>
<protein>
    <submittedName>
        <fullName evidence="2">Inhibitor of nuclear factor kappa-B kinase subunit beta</fullName>
    </submittedName>
</protein>
<organism evidence="2 3">
    <name type="scientific">Seminavis robusta</name>
    <dbReference type="NCBI Taxonomy" id="568900"/>
    <lineage>
        <taxon>Eukaryota</taxon>
        <taxon>Sar</taxon>
        <taxon>Stramenopiles</taxon>
        <taxon>Ochrophyta</taxon>
        <taxon>Bacillariophyta</taxon>
        <taxon>Bacillariophyceae</taxon>
        <taxon>Bacillariophycidae</taxon>
        <taxon>Naviculales</taxon>
        <taxon>Naviculaceae</taxon>
        <taxon>Seminavis</taxon>
    </lineage>
</organism>
<keyword evidence="2" id="KW-0808">Transferase</keyword>
<dbReference type="Pfam" id="PF00069">
    <property type="entry name" value="Pkinase"/>
    <property type="match status" value="1"/>
</dbReference>
<keyword evidence="2" id="KW-0418">Kinase</keyword>